<dbReference type="AlphaFoldDB" id="A0A8I0S6V8"/>
<accession>A0A8I0S6V8</accession>
<sequence>MQHQARLAEQRQRAAIRQHEARERALEQARKASARAQAAAERASEADRKRLEREAAAAHVEFMQTRVGQMNGDLAAQYEELDGLLTATLDRDDHVDLEELRVRAERPPFPRPELRASIPYPSPIPDPPLPVQQAPEPPTGLFGKKRKLEEAQAAVDAQYATDYYAWQAATEALPRLREEQRAEHLAAEEARQSRLAEVEAGHAALVAEIEADAAAKNAELDALISGLAYGAVDAVEEYVGIVLANSVYPEWFEVSHSADFDPATAELKLRVTIPGPDRFPTVKGYRYVKASDEISPSQSTQKDTKERYAKAVNDVALRSLHEVFEADRRGLIRGISLELGTETINPATGREFYVRFVAVATSRDRFWELDLSSVVPSATLAYLNAVVSKNPLALVGVEADGVRRA</sequence>
<feature type="region of interest" description="Disordered" evidence="1">
    <location>
        <begin position="1"/>
        <end position="52"/>
    </location>
</feature>
<proteinExistence type="predicted"/>
<comment type="caution">
    <text evidence="2">The sequence shown here is derived from an EMBL/GenBank/DDBJ whole genome shotgun (WGS) entry which is preliminary data.</text>
</comment>
<evidence type="ECO:0008006" key="4">
    <source>
        <dbReference type="Google" id="ProtNLM"/>
    </source>
</evidence>
<name>A0A8I0S6V8_9MICO</name>
<gene>
    <name evidence="2" type="ORF">ITJ42_05075</name>
</gene>
<keyword evidence="3" id="KW-1185">Reference proteome</keyword>
<dbReference type="EMBL" id="JADKRP010000001">
    <property type="protein sequence ID" value="MBF4630577.1"/>
    <property type="molecule type" value="Genomic_DNA"/>
</dbReference>
<evidence type="ECO:0000256" key="1">
    <source>
        <dbReference type="SAM" id="MobiDB-lite"/>
    </source>
</evidence>
<feature type="compositionally biased region" description="Basic and acidic residues" evidence="1">
    <location>
        <begin position="42"/>
        <end position="52"/>
    </location>
</feature>
<organism evidence="2 3">
    <name type="scientific">Clavibacter phaseoli</name>
    <dbReference type="NCBI Taxonomy" id="1734031"/>
    <lineage>
        <taxon>Bacteria</taxon>
        <taxon>Bacillati</taxon>
        <taxon>Actinomycetota</taxon>
        <taxon>Actinomycetes</taxon>
        <taxon>Micrococcales</taxon>
        <taxon>Microbacteriaceae</taxon>
        <taxon>Clavibacter</taxon>
    </lineage>
</organism>
<reference evidence="2 3" key="1">
    <citation type="submission" date="2020-10" db="EMBL/GenBank/DDBJ databases">
        <title>Draft genome sequences of plant-associated actinobacteria.</title>
        <authorList>
            <person name="Tarlachkov S.V."/>
            <person name="Starodumova I.P."/>
            <person name="Dorofeeva L.V."/>
            <person name="Prisyazhnaya N.V."/>
            <person name="Roubtsova T.V."/>
            <person name="Chizhov V.N."/>
            <person name="Nadler S.A."/>
            <person name="Subbotin S.A."/>
            <person name="Evtushenko L.I."/>
        </authorList>
    </citation>
    <scope>NUCLEOTIDE SEQUENCE [LARGE SCALE GENOMIC DNA]</scope>
    <source>
        <strain evidence="2 3">VKM Ac-2886</strain>
    </source>
</reference>
<protein>
    <recommendedName>
        <fullName evidence="4">Restriction system protein</fullName>
    </recommendedName>
</protein>
<evidence type="ECO:0000313" key="3">
    <source>
        <dbReference type="Proteomes" id="UP000634579"/>
    </source>
</evidence>
<feature type="compositionally biased region" description="Basic and acidic residues" evidence="1">
    <location>
        <begin position="1"/>
        <end position="30"/>
    </location>
</feature>
<dbReference type="Proteomes" id="UP000634579">
    <property type="component" value="Unassembled WGS sequence"/>
</dbReference>
<evidence type="ECO:0000313" key="2">
    <source>
        <dbReference type="EMBL" id="MBF4630577.1"/>
    </source>
</evidence>